<dbReference type="Proteomes" id="UP001189429">
    <property type="component" value="Unassembled WGS sequence"/>
</dbReference>
<evidence type="ECO:0000313" key="2">
    <source>
        <dbReference type="EMBL" id="CAK0883424.1"/>
    </source>
</evidence>
<dbReference type="EMBL" id="CAUYUJ010018413">
    <property type="protein sequence ID" value="CAK0883424.1"/>
    <property type="molecule type" value="Genomic_DNA"/>
</dbReference>
<sequence length="156" mass="16377">MLAPSAPPRAFLHESRPSLHASRPQQHISSCVAVAAAAGGVACGRRSLKASLGKAAAASRGGHAERKLRATGACQVASAREGEGQPPDELRRLRRRWPAYERADAVLVPAGPQSARAAPAEEEMVFCTVRGFLQEHLVGGASSGPGRHTWLSACVR</sequence>
<proteinExistence type="predicted"/>
<name>A0ABN9WAY3_9DINO</name>
<protein>
    <submittedName>
        <fullName evidence="2">Uncharacterized protein</fullName>
    </submittedName>
</protein>
<accession>A0ABN9WAY3</accession>
<gene>
    <name evidence="2" type="ORF">PCOR1329_LOCUS65642</name>
</gene>
<keyword evidence="3" id="KW-1185">Reference proteome</keyword>
<comment type="caution">
    <text evidence="2">The sequence shown here is derived from an EMBL/GenBank/DDBJ whole genome shotgun (WGS) entry which is preliminary data.</text>
</comment>
<organism evidence="2 3">
    <name type="scientific">Prorocentrum cordatum</name>
    <dbReference type="NCBI Taxonomy" id="2364126"/>
    <lineage>
        <taxon>Eukaryota</taxon>
        <taxon>Sar</taxon>
        <taxon>Alveolata</taxon>
        <taxon>Dinophyceae</taxon>
        <taxon>Prorocentrales</taxon>
        <taxon>Prorocentraceae</taxon>
        <taxon>Prorocentrum</taxon>
    </lineage>
</organism>
<feature type="region of interest" description="Disordered" evidence="1">
    <location>
        <begin position="1"/>
        <end position="25"/>
    </location>
</feature>
<reference evidence="2" key="1">
    <citation type="submission" date="2023-10" db="EMBL/GenBank/DDBJ databases">
        <authorList>
            <person name="Chen Y."/>
            <person name="Shah S."/>
            <person name="Dougan E. K."/>
            <person name="Thang M."/>
            <person name="Chan C."/>
        </authorList>
    </citation>
    <scope>NUCLEOTIDE SEQUENCE [LARGE SCALE GENOMIC DNA]</scope>
</reference>
<evidence type="ECO:0000256" key="1">
    <source>
        <dbReference type="SAM" id="MobiDB-lite"/>
    </source>
</evidence>
<evidence type="ECO:0000313" key="3">
    <source>
        <dbReference type="Proteomes" id="UP001189429"/>
    </source>
</evidence>